<evidence type="ECO:0000256" key="1">
    <source>
        <dbReference type="ARBA" id="ARBA00022658"/>
    </source>
</evidence>
<dbReference type="InterPro" id="IPR043161">
    <property type="entry name" value="DOCK_C_lobe_A"/>
</dbReference>
<dbReference type="InterPro" id="IPR026791">
    <property type="entry name" value="DOCK"/>
</dbReference>
<dbReference type="Pfam" id="PF20421">
    <property type="entry name" value="DHR-2_Lobe_C"/>
    <property type="match status" value="1"/>
</dbReference>
<keyword evidence="1" id="KW-0344">Guanine-nucleotide releasing factor</keyword>
<protein>
    <recommendedName>
        <fullName evidence="3">DOCKER domain-containing protein</fullName>
    </recommendedName>
</protein>
<dbReference type="PANTHER" id="PTHR23317:SF109">
    <property type="entry name" value="DOCK FAMILY PROTEIN"/>
    <property type="match status" value="1"/>
</dbReference>
<dbReference type="EMBL" id="GIBP01001054">
    <property type="protein sequence ID" value="NDV30023.1"/>
    <property type="molecule type" value="Transcribed_RNA"/>
</dbReference>
<dbReference type="GO" id="GO:0005085">
    <property type="term" value="F:guanyl-nucleotide exchange factor activity"/>
    <property type="evidence" value="ECO:0007669"/>
    <property type="project" value="UniProtKB-KW"/>
</dbReference>
<organism evidence="4">
    <name type="scientific">Arcella intermedia</name>
    <dbReference type="NCBI Taxonomy" id="1963864"/>
    <lineage>
        <taxon>Eukaryota</taxon>
        <taxon>Amoebozoa</taxon>
        <taxon>Tubulinea</taxon>
        <taxon>Elardia</taxon>
        <taxon>Arcellinida</taxon>
        <taxon>Sphaerothecina</taxon>
        <taxon>Arcellidae</taxon>
        <taxon>Arcella</taxon>
    </lineage>
</organism>
<comment type="similarity">
    <text evidence="2">Belongs to the DOCK family.</text>
</comment>
<name>A0A6B2KZ43_9EUKA</name>
<accession>A0A6B2KZ43</accession>
<dbReference type="InterPro" id="IPR027357">
    <property type="entry name" value="DOCKER_dom"/>
</dbReference>
<dbReference type="PROSITE" id="PS51651">
    <property type="entry name" value="DOCKER"/>
    <property type="match status" value="1"/>
</dbReference>
<dbReference type="InterPro" id="IPR046773">
    <property type="entry name" value="DOCKER_Lobe_C"/>
</dbReference>
<proteinExistence type="inferred from homology"/>
<evidence type="ECO:0000259" key="3">
    <source>
        <dbReference type="PROSITE" id="PS51651"/>
    </source>
</evidence>
<sequence>MFIVLHAVDLNEENSVSSSSDNFSIMKHIFLILRFLLQHGNGTLQCFVIAPLTQLVELCPKVFYPELEEQETMHFDYLESILNELVRFCNSKNRDLKVKSVVLLYKLLRTNITKPQHLLRFNVRVSVAIAKVIGEQESDTEGLQDCFGYMRKICGDDTLSEDAHLQIHKIIDLMETFIQQNELIKKNSTDPEMVVSLYHKIANTFHHSPKLRLTWLNNLTEVHYKLGNKCEAGLCKITMAALIVRYLKLGGQLKKLPSYFDLLFDSIAPHINMQKLLTPNENEQLDSSQVFKGENWNLNQLIEALEEAAKYFEEATFFELCLEVYSMLSLVHKMDRKFPKLVSTLEAHKDLVLRYTSEENPLDRLVPVYFRICFYGKKWEEELRGKMFIYKKDTRFNLSMMIKQMEDQYGTKYGKDNIVVLTQNKPIEEIESSLDDEKLYVQIAGVQPYTDVEESKSRVTFFQLNFNIDKFIFESSYSQTGSKISENDLGAQRKKKTIFKTKYPFPYIENRIEIVETYEIILSPIENAIELITSQTAKVLSQLEAVPTRVNLLQQTLQGSVVPMVNPGPMRICETFLSVSAIQEGHYKKEDIIKLINAMDIFIKKCGFAVRLNRYVIEEKHIKFAQMIESSYSQLSVTVEQAIADAKKVLDIKEPEKEWETDL</sequence>
<reference evidence="4" key="1">
    <citation type="journal article" date="2020" name="J. Eukaryot. Microbiol.">
        <title>De novo Sequencing, Assembly and Annotation of the Transcriptome for the Free-Living Testate Amoeba Arcella intermedia.</title>
        <authorList>
            <person name="Ribeiro G.M."/>
            <person name="Porfirio-Sousa A.L."/>
            <person name="Maurer-Alcala X.X."/>
            <person name="Katz L.A."/>
            <person name="Lahr D.J.G."/>
        </authorList>
    </citation>
    <scope>NUCLEOTIDE SEQUENCE</scope>
</reference>
<feature type="domain" description="DOCKER" evidence="3">
    <location>
        <begin position="203"/>
        <end position="648"/>
    </location>
</feature>
<dbReference type="InterPro" id="IPR046769">
    <property type="entry name" value="DOCKER_Lobe_A"/>
</dbReference>
<dbReference type="PANTHER" id="PTHR23317">
    <property type="entry name" value="DEDICATOR OF CYTOKINESIS DOCK"/>
    <property type="match status" value="1"/>
</dbReference>
<dbReference type="Pfam" id="PF20422">
    <property type="entry name" value="DHR-2_Lobe_B"/>
    <property type="match status" value="1"/>
</dbReference>
<dbReference type="CDD" id="cd11684">
    <property type="entry name" value="DHR2_DOCK"/>
    <property type="match status" value="1"/>
</dbReference>
<evidence type="ECO:0000313" key="4">
    <source>
        <dbReference type="EMBL" id="NDV30023.1"/>
    </source>
</evidence>
<evidence type="ECO:0000256" key="2">
    <source>
        <dbReference type="PROSITE-ProRule" id="PRU00984"/>
    </source>
</evidence>
<dbReference type="InterPro" id="IPR043162">
    <property type="entry name" value="DOCK_C_lobe_C"/>
</dbReference>
<dbReference type="Gene3D" id="1.20.58.740">
    <property type="match status" value="1"/>
</dbReference>
<dbReference type="GO" id="GO:0007264">
    <property type="term" value="P:small GTPase-mediated signal transduction"/>
    <property type="evidence" value="ECO:0007669"/>
    <property type="project" value="InterPro"/>
</dbReference>
<dbReference type="InterPro" id="IPR046770">
    <property type="entry name" value="DOCKER_Lobe_B"/>
</dbReference>
<dbReference type="Gene3D" id="1.25.40.410">
    <property type="match status" value="1"/>
</dbReference>
<dbReference type="AlphaFoldDB" id="A0A6B2KZ43"/>
<dbReference type="Pfam" id="PF06920">
    <property type="entry name" value="DHR-2_Lobe_A"/>
    <property type="match status" value="1"/>
</dbReference>